<dbReference type="EMBL" id="SHSP01000014">
    <property type="protein sequence ID" value="TCF31252.1"/>
    <property type="molecule type" value="Genomic_DNA"/>
</dbReference>
<name>A0A4R0UID9_BIFLL</name>
<dbReference type="GO" id="GO:0004222">
    <property type="term" value="F:metalloendopeptidase activity"/>
    <property type="evidence" value="ECO:0007669"/>
    <property type="project" value="TreeGrafter"/>
</dbReference>
<organism evidence="5 6">
    <name type="scientific">Bifidobacterium longum subsp. longum</name>
    <dbReference type="NCBI Taxonomy" id="1679"/>
    <lineage>
        <taxon>Bacteria</taxon>
        <taxon>Bacillati</taxon>
        <taxon>Actinomycetota</taxon>
        <taxon>Actinomycetes</taxon>
        <taxon>Bifidobacteriales</taxon>
        <taxon>Bifidobacteriaceae</taxon>
        <taxon>Bifidobacterium</taxon>
    </lineage>
</organism>
<proteinExistence type="predicted"/>
<evidence type="ECO:0000256" key="2">
    <source>
        <dbReference type="SAM" id="MobiDB-lite"/>
    </source>
</evidence>
<evidence type="ECO:0000259" key="4">
    <source>
        <dbReference type="Pfam" id="PF01551"/>
    </source>
</evidence>
<dbReference type="Proteomes" id="UP000292932">
    <property type="component" value="Unassembled WGS sequence"/>
</dbReference>
<feature type="region of interest" description="Disordered" evidence="2">
    <location>
        <begin position="237"/>
        <end position="258"/>
    </location>
</feature>
<evidence type="ECO:0000313" key="6">
    <source>
        <dbReference type="Proteomes" id="UP000292932"/>
    </source>
</evidence>
<dbReference type="Pfam" id="PF01551">
    <property type="entry name" value="Peptidase_M23"/>
    <property type="match status" value="1"/>
</dbReference>
<keyword evidence="3" id="KW-0812">Transmembrane</keyword>
<protein>
    <recommendedName>
        <fullName evidence="4">M23ase beta-sheet core domain-containing protein</fullName>
    </recommendedName>
</protein>
<sequence>MNAPLLFDWRRDEARRASRRRQQARQRAQERQRRMDAIIALTAVIGLLLALGVGLESTPQHVAHADTAVTGDAAYTVEDFTDMSDLAWRNGNQCESRFDWPVDDPQVEQQFERPINPWAPGHRGVDLVAEQGTVILSPQAGTVSFAGKVAGKDVVSVRHRGGVTSTFEPAVTELSVGDTISRRQPVGIVEGSSDHCEDRCLHWGLKRGTADYLDPQQYAGSRKIVLKPSCFNGDCRPEQGRTEETSQAASGVTSMNHRPASAKEIYPGSISADLRLPALTASNGSLMVGIFFTPPTSEFLIEGMEFSASSLLSLAQA</sequence>
<dbReference type="PANTHER" id="PTHR21666">
    <property type="entry name" value="PEPTIDASE-RELATED"/>
    <property type="match status" value="1"/>
</dbReference>
<dbReference type="SUPFAM" id="SSF51261">
    <property type="entry name" value="Duplicated hybrid motif"/>
    <property type="match status" value="1"/>
</dbReference>
<keyword evidence="1" id="KW-0732">Signal</keyword>
<keyword evidence="3" id="KW-1133">Transmembrane helix</keyword>
<dbReference type="Gene3D" id="2.70.70.10">
    <property type="entry name" value="Glucose Permease (Domain IIA)"/>
    <property type="match status" value="1"/>
</dbReference>
<dbReference type="InterPro" id="IPR011055">
    <property type="entry name" value="Dup_hybrid_motif"/>
</dbReference>
<reference evidence="5 6" key="1">
    <citation type="journal article" date="2018" name="Sci. Rep.">
        <title>Genomic diversity and distribution of Bifidobacterium longum subsp. longum across the human lifespan.</title>
        <authorList>
            <person name="Odamaki T."/>
            <person name="Bottacini F."/>
            <person name="Kato K."/>
            <person name="Mitsuyama E."/>
            <person name="Yoshida K."/>
            <person name="Horigome A."/>
            <person name="Xiao J.Z."/>
            <person name="van Sinderen D."/>
        </authorList>
    </citation>
    <scope>NUCLEOTIDE SEQUENCE [LARGE SCALE GENOMIC DNA]</scope>
    <source>
        <strain evidence="5 6">MCC10096</strain>
    </source>
</reference>
<feature type="compositionally biased region" description="Polar residues" evidence="2">
    <location>
        <begin position="245"/>
        <end position="256"/>
    </location>
</feature>
<dbReference type="InterPro" id="IPR050570">
    <property type="entry name" value="Cell_wall_metabolism_enzyme"/>
</dbReference>
<dbReference type="InterPro" id="IPR016047">
    <property type="entry name" value="M23ase_b-sheet_dom"/>
</dbReference>
<gene>
    <name evidence="5" type="ORF">MCC10096_1330</name>
</gene>
<keyword evidence="3" id="KW-0472">Membrane</keyword>
<evidence type="ECO:0000313" key="5">
    <source>
        <dbReference type="EMBL" id="TCF31252.1"/>
    </source>
</evidence>
<accession>A0A4R0UID9</accession>
<evidence type="ECO:0000256" key="1">
    <source>
        <dbReference type="ARBA" id="ARBA00022729"/>
    </source>
</evidence>
<dbReference type="PANTHER" id="PTHR21666:SF289">
    <property type="entry name" value="L-ALA--D-GLU ENDOPEPTIDASE"/>
    <property type="match status" value="1"/>
</dbReference>
<dbReference type="CDD" id="cd12797">
    <property type="entry name" value="M23_peptidase"/>
    <property type="match status" value="1"/>
</dbReference>
<comment type="caution">
    <text evidence="5">The sequence shown here is derived from an EMBL/GenBank/DDBJ whole genome shotgun (WGS) entry which is preliminary data.</text>
</comment>
<evidence type="ECO:0000256" key="3">
    <source>
        <dbReference type="SAM" id="Phobius"/>
    </source>
</evidence>
<dbReference type="AlphaFoldDB" id="A0A4R0UID9"/>
<feature type="transmembrane region" description="Helical" evidence="3">
    <location>
        <begin position="35"/>
        <end position="55"/>
    </location>
</feature>
<feature type="domain" description="M23ase beta-sheet core" evidence="4">
    <location>
        <begin position="121"/>
        <end position="209"/>
    </location>
</feature>